<proteinExistence type="predicted"/>
<sequence>MVSEVSRQPALVAEKPRQPKLVAEFSRQPKLVAEQFGNHNAYIVKPTPNAYIINVGDIIQDEIPSCQAAFCGNGFNFRGEGSGLNNVGRGGDGGIGSEEGDEVGVDSNYISNFQNESGHQAAVDVPKFLHPYDRASETLFSPVAAYYLLRINAIHAIGNT</sequence>
<accession>A0ABD1SR89</accession>
<dbReference type="AlphaFoldDB" id="A0ABD1SR89"/>
<comment type="caution">
    <text evidence="1">The sequence shown here is derived from an EMBL/GenBank/DDBJ whole genome shotgun (WGS) entry which is preliminary data.</text>
</comment>
<protein>
    <submittedName>
        <fullName evidence="1">Uncharacterized protein</fullName>
    </submittedName>
</protein>
<organism evidence="1 2">
    <name type="scientific">Forsythia ovata</name>
    <dbReference type="NCBI Taxonomy" id="205694"/>
    <lineage>
        <taxon>Eukaryota</taxon>
        <taxon>Viridiplantae</taxon>
        <taxon>Streptophyta</taxon>
        <taxon>Embryophyta</taxon>
        <taxon>Tracheophyta</taxon>
        <taxon>Spermatophyta</taxon>
        <taxon>Magnoliopsida</taxon>
        <taxon>eudicotyledons</taxon>
        <taxon>Gunneridae</taxon>
        <taxon>Pentapetalae</taxon>
        <taxon>asterids</taxon>
        <taxon>lamiids</taxon>
        <taxon>Lamiales</taxon>
        <taxon>Oleaceae</taxon>
        <taxon>Forsythieae</taxon>
        <taxon>Forsythia</taxon>
    </lineage>
</organism>
<dbReference type="Proteomes" id="UP001604277">
    <property type="component" value="Unassembled WGS sequence"/>
</dbReference>
<evidence type="ECO:0000313" key="1">
    <source>
        <dbReference type="EMBL" id="KAL2503225.1"/>
    </source>
</evidence>
<evidence type="ECO:0000313" key="2">
    <source>
        <dbReference type="Proteomes" id="UP001604277"/>
    </source>
</evidence>
<keyword evidence="2" id="KW-1185">Reference proteome</keyword>
<name>A0ABD1SR89_9LAMI</name>
<gene>
    <name evidence="1" type="ORF">Fot_37073</name>
</gene>
<dbReference type="EMBL" id="JBFOLJ010000010">
    <property type="protein sequence ID" value="KAL2503225.1"/>
    <property type="molecule type" value="Genomic_DNA"/>
</dbReference>
<reference evidence="2" key="1">
    <citation type="submission" date="2024-07" db="EMBL/GenBank/DDBJ databases">
        <title>Two chromosome-level genome assemblies of Korean endemic species Abeliophyllum distichum and Forsythia ovata (Oleaceae).</title>
        <authorList>
            <person name="Jang H."/>
        </authorList>
    </citation>
    <scope>NUCLEOTIDE SEQUENCE [LARGE SCALE GENOMIC DNA]</scope>
</reference>